<accession>A0A2A8CUZ6</accession>
<feature type="domain" description="Haem-binding uptake Tiki superfamily ChaN" evidence="2">
    <location>
        <begin position="47"/>
        <end position="276"/>
    </location>
</feature>
<dbReference type="Proteomes" id="UP000220102">
    <property type="component" value="Unassembled WGS sequence"/>
</dbReference>
<dbReference type="InterPro" id="IPR007314">
    <property type="entry name" value="Cofac_haem-bd_dom"/>
</dbReference>
<dbReference type="AlphaFoldDB" id="A0A2A8CUZ6"/>
<dbReference type="RefSeq" id="WP_098076755.1">
    <property type="nucleotide sequence ID" value="NZ_PDEQ01000007.1"/>
</dbReference>
<evidence type="ECO:0000313" key="4">
    <source>
        <dbReference type="Proteomes" id="UP000220102"/>
    </source>
</evidence>
<evidence type="ECO:0000259" key="2">
    <source>
        <dbReference type="Pfam" id="PF04187"/>
    </source>
</evidence>
<protein>
    <recommendedName>
        <fullName evidence="2">Haem-binding uptake Tiki superfamily ChaN domain-containing protein</fullName>
    </recommendedName>
</protein>
<dbReference type="SUPFAM" id="SSF159501">
    <property type="entry name" value="EreA/ChaN-like"/>
    <property type="match status" value="1"/>
</dbReference>
<keyword evidence="4" id="KW-1185">Reference proteome</keyword>
<name>A0A2A8CUZ6_9BACT</name>
<dbReference type="EMBL" id="PDEQ01000007">
    <property type="protein sequence ID" value="PEN12535.1"/>
    <property type="molecule type" value="Genomic_DNA"/>
</dbReference>
<evidence type="ECO:0000313" key="3">
    <source>
        <dbReference type="EMBL" id="PEN12535.1"/>
    </source>
</evidence>
<gene>
    <name evidence="3" type="ORF">CRI94_13490</name>
</gene>
<dbReference type="OrthoDB" id="1680202at2"/>
<evidence type="ECO:0000256" key="1">
    <source>
        <dbReference type="SAM" id="MobiDB-lite"/>
    </source>
</evidence>
<proteinExistence type="predicted"/>
<dbReference type="Pfam" id="PF04187">
    <property type="entry name" value="Cofac_haem_bdg"/>
    <property type="match status" value="1"/>
</dbReference>
<reference evidence="3 4" key="1">
    <citation type="submission" date="2017-10" db="EMBL/GenBank/DDBJ databases">
        <title>Draft genome of Longibacter Salinarum.</title>
        <authorList>
            <person name="Goh K.M."/>
            <person name="Shamsir M.S."/>
            <person name="Lim S.W."/>
        </authorList>
    </citation>
    <scope>NUCLEOTIDE SEQUENCE [LARGE SCALE GENOMIC DNA]</scope>
    <source>
        <strain evidence="3 4">KCTC 52045</strain>
    </source>
</reference>
<dbReference type="Gene3D" id="3.40.50.11550">
    <property type="match status" value="2"/>
</dbReference>
<dbReference type="CDD" id="cd14727">
    <property type="entry name" value="ChanN-like"/>
    <property type="match status" value="1"/>
</dbReference>
<comment type="caution">
    <text evidence="3">The sequence shown here is derived from an EMBL/GenBank/DDBJ whole genome shotgun (WGS) entry which is preliminary data.</text>
</comment>
<feature type="region of interest" description="Disordered" evidence="1">
    <location>
        <begin position="204"/>
        <end position="225"/>
    </location>
</feature>
<sequence>MRLLAVLIGLIAVVGVGMDEAHAQSSEVGEYAIYRSDGTPATMDDLVAMLNTVDVIFIGETHDDPTAHVLQDSLLRRAEAEAREANRPLALSLEMFERDVQPIVDEYLAGTITERHFVDDARAWSNYRTDYHPLVERARSGDHPVLAANAPRRYVNRVAQRGRSALDSLSSWALQWLAPLPYPGPSDAYQQKWLDLMRASMPADHGAAAPDSVKASPHGHPHAMSGPSPMLQAQALWDATMAHTIARHLLRAPASLVVHITGGFHVSRGTGTPEALQHYRPSARSLVVMIEPADDPSSFDAEEHGELGDFVILTEAAKVPSRSQKR</sequence>
<organism evidence="3 4">
    <name type="scientific">Longibacter salinarum</name>
    <dbReference type="NCBI Taxonomy" id="1850348"/>
    <lineage>
        <taxon>Bacteria</taxon>
        <taxon>Pseudomonadati</taxon>
        <taxon>Rhodothermota</taxon>
        <taxon>Rhodothermia</taxon>
        <taxon>Rhodothermales</taxon>
        <taxon>Salisaetaceae</taxon>
        <taxon>Longibacter</taxon>
    </lineage>
</organism>